<dbReference type="Proteomes" id="UP001163046">
    <property type="component" value="Unassembled WGS sequence"/>
</dbReference>
<feature type="domain" description="Cyclic nucleotide phosphodiesterase catalytic" evidence="9">
    <location>
        <begin position="130"/>
        <end position="210"/>
    </location>
</feature>
<keyword evidence="8" id="KW-0636">Prenylation</keyword>
<dbReference type="EMBL" id="MU826380">
    <property type="protein sequence ID" value="KAJ7377322.1"/>
    <property type="molecule type" value="Genomic_DNA"/>
</dbReference>
<dbReference type="PANTHER" id="PTHR10156:SF0">
    <property type="entry name" value="2',3'-CYCLIC-NUCLEOTIDE 3'-PHOSPHODIESTERASE"/>
    <property type="match status" value="1"/>
</dbReference>
<evidence type="ECO:0000256" key="5">
    <source>
        <dbReference type="ARBA" id="ARBA00022884"/>
    </source>
</evidence>
<dbReference type="GO" id="GO:0003723">
    <property type="term" value="F:RNA binding"/>
    <property type="evidence" value="ECO:0007669"/>
    <property type="project" value="UniProtKB-KW"/>
</dbReference>
<sequence length="211" mass="23575">YPTTLTDFREINVLSLSCLENQLNHLHVTAFFNKKGLPQRSTDYVSLPAVQEALGSVTTLSIIAWTITPRAVTARVKLNPQQLRLWGHFNSWDLGEGCGNFNGTHLAESTTCASQSSDSLYIPFSYAELANKPTIGEGDTAHVTLSLRNDMTPVQGRRDMNELVRLELTNQRYEEYTVTEGVARDYGDGQWAVYLNEPIYVNALFTGFYGS</sequence>
<organism evidence="10 11">
    <name type="scientific">Desmophyllum pertusum</name>
    <dbReference type="NCBI Taxonomy" id="174260"/>
    <lineage>
        <taxon>Eukaryota</taxon>
        <taxon>Metazoa</taxon>
        <taxon>Cnidaria</taxon>
        <taxon>Anthozoa</taxon>
        <taxon>Hexacorallia</taxon>
        <taxon>Scleractinia</taxon>
        <taxon>Caryophylliina</taxon>
        <taxon>Caryophylliidae</taxon>
        <taxon>Desmophyllum</taxon>
    </lineage>
</organism>
<keyword evidence="3" id="KW-0597">Phosphoprotein</keyword>
<dbReference type="GO" id="GO:0005737">
    <property type="term" value="C:cytoplasm"/>
    <property type="evidence" value="ECO:0007669"/>
    <property type="project" value="TreeGrafter"/>
</dbReference>
<keyword evidence="5" id="KW-0694">RNA-binding</keyword>
<comment type="caution">
    <text evidence="10">The sequence shown here is derived from an EMBL/GenBank/DDBJ whole genome shotgun (WGS) entry which is preliminary data.</text>
</comment>
<evidence type="ECO:0000259" key="9">
    <source>
        <dbReference type="Pfam" id="PF05881"/>
    </source>
</evidence>
<evidence type="ECO:0000256" key="6">
    <source>
        <dbReference type="ARBA" id="ARBA00023136"/>
    </source>
</evidence>
<name>A0A9X0CV94_9CNID</name>
<dbReference type="OrthoDB" id="3231855at2759"/>
<keyword evidence="2" id="KW-0488">Methylation</keyword>
<dbReference type="PANTHER" id="PTHR10156">
    <property type="entry name" value="2',3'-CYCLIC-NUCLEOTIDE 3'-PHOSPHODIESTERASE"/>
    <property type="match status" value="1"/>
</dbReference>
<comment type="subcellular location">
    <subcellularLocation>
        <location evidence="1">Membrane</location>
        <topology evidence="1">Lipid-anchor</topology>
    </subcellularLocation>
</comment>
<proteinExistence type="predicted"/>
<feature type="non-terminal residue" evidence="10">
    <location>
        <position position="1"/>
    </location>
</feature>
<dbReference type="GO" id="GO:0004113">
    <property type="term" value="F:2',3'-cyclic-nucleotide 3'-phosphodiesterase activity"/>
    <property type="evidence" value="ECO:0007669"/>
    <property type="project" value="InterPro"/>
</dbReference>
<evidence type="ECO:0000313" key="11">
    <source>
        <dbReference type="Proteomes" id="UP001163046"/>
    </source>
</evidence>
<keyword evidence="4" id="KW-0378">Hydrolase</keyword>
<dbReference type="AlphaFoldDB" id="A0A9X0CV94"/>
<dbReference type="SUPFAM" id="SSF55144">
    <property type="entry name" value="LigT-like"/>
    <property type="match status" value="1"/>
</dbReference>
<keyword evidence="7" id="KW-0449">Lipoprotein</keyword>
<evidence type="ECO:0000256" key="1">
    <source>
        <dbReference type="ARBA" id="ARBA00004635"/>
    </source>
</evidence>
<keyword evidence="6" id="KW-0472">Membrane</keyword>
<dbReference type="Pfam" id="PF05881">
    <property type="entry name" value="CNPase"/>
    <property type="match status" value="2"/>
</dbReference>
<dbReference type="InterPro" id="IPR009097">
    <property type="entry name" value="Cyclic_Pdiesterase"/>
</dbReference>
<feature type="domain" description="Cyclic nucleotide phosphodiesterase catalytic" evidence="9">
    <location>
        <begin position="25"/>
        <end position="87"/>
    </location>
</feature>
<dbReference type="GO" id="GO:0016020">
    <property type="term" value="C:membrane"/>
    <property type="evidence" value="ECO:0007669"/>
    <property type="project" value="UniProtKB-SubCell"/>
</dbReference>
<evidence type="ECO:0000256" key="2">
    <source>
        <dbReference type="ARBA" id="ARBA00022481"/>
    </source>
</evidence>
<accession>A0A9X0CV94</accession>
<gene>
    <name evidence="10" type="ORF">OS493_029679</name>
</gene>
<dbReference type="InterPro" id="IPR047325">
    <property type="entry name" value="CNPase_cat"/>
</dbReference>
<evidence type="ECO:0000256" key="8">
    <source>
        <dbReference type="ARBA" id="ARBA00023289"/>
    </source>
</evidence>
<dbReference type="GO" id="GO:0009214">
    <property type="term" value="P:cyclic nucleotide catabolic process"/>
    <property type="evidence" value="ECO:0007669"/>
    <property type="project" value="InterPro"/>
</dbReference>
<evidence type="ECO:0000256" key="7">
    <source>
        <dbReference type="ARBA" id="ARBA00023288"/>
    </source>
</evidence>
<evidence type="ECO:0000256" key="4">
    <source>
        <dbReference type="ARBA" id="ARBA00022801"/>
    </source>
</evidence>
<dbReference type="Gene3D" id="3.90.1740.10">
    <property type="entry name" value="2',3'-cyclic nucleotide 3'-phosphodiesterase superfamily"/>
    <property type="match status" value="1"/>
</dbReference>
<evidence type="ECO:0000256" key="3">
    <source>
        <dbReference type="ARBA" id="ARBA00022553"/>
    </source>
</evidence>
<protein>
    <recommendedName>
        <fullName evidence="9">Cyclic nucleotide phosphodiesterase catalytic domain-containing protein</fullName>
    </recommendedName>
</protein>
<evidence type="ECO:0000313" key="10">
    <source>
        <dbReference type="EMBL" id="KAJ7377322.1"/>
    </source>
</evidence>
<keyword evidence="11" id="KW-1185">Reference proteome</keyword>
<dbReference type="InterPro" id="IPR008431">
    <property type="entry name" value="CNPase"/>
</dbReference>
<reference evidence="10" key="1">
    <citation type="submission" date="2023-01" db="EMBL/GenBank/DDBJ databases">
        <title>Genome assembly of the deep-sea coral Lophelia pertusa.</title>
        <authorList>
            <person name="Herrera S."/>
            <person name="Cordes E."/>
        </authorList>
    </citation>
    <scope>NUCLEOTIDE SEQUENCE</scope>
    <source>
        <strain evidence="10">USNM1676648</strain>
        <tissue evidence="10">Polyp</tissue>
    </source>
</reference>